<organism evidence="2 3">
    <name type="scientific">Popillia japonica</name>
    <name type="common">Japanese beetle</name>
    <dbReference type="NCBI Taxonomy" id="7064"/>
    <lineage>
        <taxon>Eukaryota</taxon>
        <taxon>Metazoa</taxon>
        <taxon>Ecdysozoa</taxon>
        <taxon>Arthropoda</taxon>
        <taxon>Hexapoda</taxon>
        <taxon>Insecta</taxon>
        <taxon>Pterygota</taxon>
        <taxon>Neoptera</taxon>
        <taxon>Endopterygota</taxon>
        <taxon>Coleoptera</taxon>
        <taxon>Polyphaga</taxon>
        <taxon>Scarabaeiformia</taxon>
        <taxon>Scarabaeidae</taxon>
        <taxon>Rutelinae</taxon>
        <taxon>Popillia</taxon>
    </lineage>
</organism>
<dbReference type="InterPro" id="IPR005162">
    <property type="entry name" value="Retrotrans_gag_dom"/>
</dbReference>
<gene>
    <name evidence="2" type="ORF">QE152_g309</name>
</gene>
<name>A0AAW1NG55_POPJA</name>
<keyword evidence="3" id="KW-1185">Reference proteome</keyword>
<evidence type="ECO:0000259" key="1">
    <source>
        <dbReference type="Pfam" id="PF03732"/>
    </source>
</evidence>
<comment type="caution">
    <text evidence="2">The sequence shown here is derived from an EMBL/GenBank/DDBJ whole genome shotgun (WGS) entry which is preliminary data.</text>
</comment>
<evidence type="ECO:0000313" key="2">
    <source>
        <dbReference type="EMBL" id="KAK9759118.1"/>
    </source>
</evidence>
<dbReference type="Proteomes" id="UP001458880">
    <property type="component" value="Unassembled WGS sequence"/>
</dbReference>
<proteinExistence type="predicted"/>
<feature type="domain" description="Retrotransposon gag" evidence="1">
    <location>
        <begin position="136"/>
        <end position="195"/>
    </location>
</feature>
<accession>A0AAW1NG55</accession>
<evidence type="ECO:0000313" key="3">
    <source>
        <dbReference type="Proteomes" id="UP001458880"/>
    </source>
</evidence>
<protein>
    <submittedName>
        <fullName evidence="2">Retrotransposon gag protein</fullName>
    </submittedName>
</protein>
<dbReference type="EMBL" id="JASPKY010000002">
    <property type="protein sequence ID" value="KAK9759118.1"/>
    <property type="molecule type" value="Genomic_DNA"/>
</dbReference>
<sequence>MQGSEDQNTVMKMLLVTVTNEMQGSEDQNTVMKMLLQQNATLMELIKQRELHRNNVNFSIISDINSSFIDFDGEKGPSDARQHRNNVNFSIISDINSSFIDFDGEKGPSDARHWLKKIESSALLHNWPETITFEAARSHLKGAAAAWYKEKDIDSWQEFKVAFTKTFLYERNTTELWNTMRARTQRKDETIGKYFYDKLAACNDLKLSFEETKDQLIVGLYSKDLCELIVGLYSKDLCDFLLSKNAMI</sequence>
<dbReference type="AlphaFoldDB" id="A0AAW1NG55"/>
<dbReference type="Pfam" id="PF03732">
    <property type="entry name" value="Retrotrans_gag"/>
    <property type="match status" value="1"/>
</dbReference>
<reference evidence="2 3" key="1">
    <citation type="journal article" date="2024" name="BMC Genomics">
        <title>De novo assembly and annotation of Popillia japonica's genome with initial clues to its potential as an invasive pest.</title>
        <authorList>
            <person name="Cucini C."/>
            <person name="Boschi S."/>
            <person name="Funari R."/>
            <person name="Cardaioli E."/>
            <person name="Iannotti N."/>
            <person name="Marturano G."/>
            <person name="Paoli F."/>
            <person name="Bruttini M."/>
            <person name="Carapelli A."/>
            <person name="Frati F."/>
            <person name="Nardi F."/>
        </authorList>
    </citation>
    <scope>NUCLEOTIDE SEQUENCE [LARGE SCALE GENOMIC DNA]</scope>
    <source>
        <strain evidence="2">DMR45628</strain>
    </source>
</reference>